<proteinExistence type="predicted"/>
<feature type="domain" description="HTH lacI-type" evidence="4">
    <location>
        <begin position="2"/>
        <end position="56"/>
    </location>
</feature>
<sequence>MATISDVAKLAGVSPSTVSRTCSNHPSISERTKERVRQAMAQLGYEPNFQATSLATQNSRTFGILLPPLDCDAYQKSFYLEAIRGIGLFCNQKQYTNAILTGQSEEELLQGVQSMVKSGRAEGFILLYAREDDPIIDYLQNEGILYVLIGKAKKSLGETIYVDNDNIQAGRELTTLLLDMGHRRVAYISDEWEHNYAQDRKSGYLLALTEHGLPVRPEYILEGSGLPEENDGKLTALFSLPERPTAIIASDDVLAVALERAARGLGLRIPEDLSVAAFNDSLLSRLACPQLTSVNINALQLGIEAASQIINHIENPDLLATKIIVPHRIVERDSCCPPREKEAD</sequence>
<dbReference type="InterPro" id="IPR028082">
    <property type="entry name" value="Peripla_BP_I"/>
</dbReference>
<reference evidence="5" key="1">
    <citation type="journal article" date="2021" name="PeerJ">
        <title>Extensive microbial diversity within the chicken gut microbiome revealed by metagenomics and culture.</title>
        <authorList>
            <person name="Gilroy R."/>
            <person name="Ravi A."/>
            <person name="Getino M."/>
            <person name="Pursley I."/>
            <person name="Horton D.L."/>
            <person name="Alikhan N.F."/>
            <person name="Baker D."/>
            <person name="Gharbi K."/>
            <person name="Hall N."/>
            <person name="Watson M."/>
            <person name="Adriaenssens E.M."/>
            <person name="Foster-Nyarko E."/>
            <person name="Jarju S."/>
            <person name="Secka A."/>
            <person name="Antonio M."/>
            <person name="Oren A."/>
            <person name="Chaudhuri R.R."/>
            <person name="La Ragione R."/>
            <person name="Hildebrand F."/>
            <person name="Pallen M.J."/>
        </authorList>
    </citation>
    <scope>NUCLEOTIDE SEQUENCE</scope>
    <source>
        <strain evidence="5">CHK189-11263</strain>
    </source>
</reference>
<dbReference type="EMBL" id="DWYC01000020">
    <property type="protein sequence ID" value="HJB56294.1"/>
    <property type="molecule type" value="Genomic_DNA"/>
</dbReference>
<reference evidence="5" key="2">
    <citation type="submission" date="2021-04" db="EMBL/GenBank/DDBJ databases">
        <authorList>
            <person name="Gilroy R."/>
        </authorList>
    </citation>
    <scope>NUCLEOTIDE SEQUENCE</scope>
    <source>
        <strain evidence="5">CHK189-11263</strain>
    </source>
</reference>
<organism evidence="5 6">
    <name type="scientific">Candidatus Flavonifractor intestinipullorum</name>
    <dbReference type="NCBI Taxonomy" id="2838587"/>
    <lineage>
        <taxon>Bacteria</taxon>
        <taxon>Bacillati</taxon>
        <taxon>Bacillota</taxon>
        <taxon>Clostridia</taxon>
        <taxon>Eubacteriales</taxon>
        <taxon>Oscillospiraceae</taxon>
        <taxon>Flavonifractor</taxon>
    </lineage>
</organism>
<dbReference type="InterPro" id="IPR010982">
    <property type="entry name" value="Lambda_DNA-bd_dom_sf"/>
</dbReference>
<keyword evidence="3" id="KW-0804">Transcription</keyword>
<keyword evidence="2 5" id="KW-0238">DNA-binding</keyword>
<dbReference type="PANTHER" id="PTHR30146:SF109">
    <property type="entry name" value="HTH-TYPE TRANSCRIPTIONAL REGULATOR GALS"/>
    <property type="match status" value="1"/>
</dbReference>
<dbReference type="InterPro" id="IPR000843">
    <property type="entry name" value="HTH_LacI"/>
</dbReference>
<name>A0A9D2S4Z7_9FIRM</name>
<dbReference type="PANTHER" id="PTHR30146">
    <property type="entry name" value="LACI-RELATED TRANSCRIPTIONAL REPRESSOR"/>
    <property type="match status" value="1"/>
</dbReference>
<evidence type="ECO:0000256" key="2">
    <source>
        <dbReference type="ARBA" id="ARBA00023125"/>
    </source>
</evidence>
<protein>
    <submittedName>
        <fullName evidence="5">LacI family DNA-binding transcriptional regulator</fullName>
    </submittedName>
</protein>
<dbReference type="Gene3D" id="3.40.50.2300">
    <property type="match status" value="2"/>
</dbReference>
<evidence type="ECO:0000256" key="3">
    <source>
        <dbReference type="ARBA" id="ARBA00023163"/>
    </source>
</evidence>
<dbReference type="Pfam" id="PF00356">
    <property type="entry name" value="LacI"/>
    <property type="match status" value="1"/>
</dbReference>
<dbReference type="InterPro" id="IPR046335">
    <property type="entry name" value="LacI/GalR-like_sensor"/>
</dbReference>
<dbReference type="PROSITE" id="PS50932">
    <property type="entry name" value="HTH_LACI_2"/>
    <property type="match status" value="1"/>
</dbReference>
<evidence type="ECO:0000313" key="6">
    <source>
        <dbReference type="Proteomes" id="UP000824208"/>
    </source>
</evidence>
<dbReference type="SUPFAM" id="SSF53822">
    <property type="entry name" value="Periplasmic binding protein-like I"/>
    <property type="match status" value="1"/>
</dbReference>
<gene>
    <name evidence="5" type="ORF">H9714_01945</name>
</gene>
<evidence type="ECO:0000256" key="1">
    <source>
        <dbReference type="ARBA" id="ARBA00023015"/>
    </source>
</evidence>
<dbReference type="GO" id="GO:0000976">
    <property type="term" value="F:transcription cis-regulatory region binding"/>
    <property type="evidence" value="ECO:0007669"/>
    <property type="project" value="TreeGrafter"/>
</dbReference>
<dbReference type="SUPFAM" id="SSF47413">
    <property type="entry name" value="lambda repressor-like DNA-binding domains"/>
    <property type="match status" value="1"/>
</dbReference>
<dbReference type="CDD" id="cd06294">
    <property type="entry name" value="PBP1_MalR-like"/>
    <property type="match status" value="1"/>
</dbReference>
<evidence type="ECO:0000313" key="5">
    <source>
        <dbReference type="EMBL" id="HJB56294.1"/>
    </source>
</evidence>
<dbReference type="Gene3D" id="1.10.260.40">
    <property type="entry name" value="lambda repressor-like DNA-binding domains"/>
    <property type="match status" value="1"/>
</dbReference>
<accession>A0A9D2S4Z7</accession>
<dbReference type="CDD" id="cd01392">
    <property type="entry name" value="HTH_LacI"/>
    <property type="match status" value="1"/>
</dbReference>
<dbReference type="Pfam" id="PF13377">
    <property type="entry name" value="Peripla_BP_3"/>
    <property type="match status" value="1"/>
</dbReference>
<evidence type="ECO:0000259" key="4">
    <source>
        <dbReference type="PROSITE" id="PS50932"/>
    </source>
</evidence>
<dbReference type="AlphaFoldDB" id="A0A9D2S4Z7"/>
<comment type="caution">
    <text evidence="5">The sequence shown here is derived from an EMBL/GenBank/DDBJ whole genome shotgun (WGS) entry which is preliminary data.</text>
</comment>
<keyword evidence="1" id="KW-0805">Transcription regulation</keyword>
<dbReference type="Proteomes" id="UP000824208">
    <property type="component" value="Unassembled WGS sequence"/>
</dbReference>
<dbReference type="SMART" id="SM00354">
    <property type="entry name" value="HTH_LACI"/>
    <property type="match status" value="1"/>
</dbReference>
<dbReference type="GO" id="GO:0003700">
    <property type="term" value="F:DNA-binding transcription factor activity"/>
    <property type="evidence" value="ECO:0007669"/>
    <property type="project" value="TreeGrafter"/>
</dbReference>